<comment type="cofactor">
    <cofactor evidence="1">
        <name>Mn(2+)</name>
        <dbReference type="ChEBI" id="CHEBI:29035"/>
    </cofactor>
</comment>
<dbReference type="PANTHER" id="PTHR12320:SF1">
    <property type="entry name" value="PROTEIN PHOSPHATASE PTC7 HOMOLOG"/>
    <property type="match status" value="1"/>
</dbReference>
<dbReference type="GO" id="GO:0046872">
    <property type="term" value="F:metal ion binding"/>
    <property type="evidence" value="ECO:0007669"/>
    <property type="project" value="UniProtKB-UniRule"/>
</dbReference>
<proteinExistence type="inferred from homology"/>
<dbReference type="GO" id="GO:0004722">
    <property type="term" value="F:protein serine/threonine phosphatase activity"/>
    <property type="evidence" value="ECO:0007669"/>
    <property type="project" value="UniProtKB-EC"/>
</dbReference>
<dbReference type="FunCoup" id="A0A1E5R2B4">
    <property type="interactions" value="670"/>
</dbReference>
<dbReference type="EC" id="3.1.3.16" evidence="1"/>
<name>A0A1E5R2B4_9ASCO</name>
<feature type="transmembrane region" description="Helical" evidence="2">
    <location>
        <begin position="20"/>
        <end position="39"/>
    </location>
</feature>
<evidence type="ECO:0000259" key="3">
    <source>
        <dbReference type="PROSITE" id="PS51746"/>
    </source>
</evidence>
<keyword evidence="2" id="KW-0472">Membrane</keyword>
<gene>
    <name evidence="4" type="ORF">AWRI3579_g4114</name>
</gene>
<feature type="domain" description="PPM-type phosphatase" evidence="3">
    <location>
        <begin position="150"/>
        <end position="409"/>
    </location>
</feature>
<keyword evidence="2" id="KW-1133">Transmembrane helix</keyword>
<dbReference type="InterPro" id="IPR036457">
    <property type="entry name" value="PPM-type-like_dom_sf"/>
</dbReference>
<dbReference type="FunFam" id="3.60.40.10:FF:000093">
    <property type="entry name" value="Type 2C protein Phosphatase"/>
    <property type="match status" value="1"/>
</dbReference>
<dbReference type="EMBL" id="LPNM01000011">
    <property type="protein sequence ID" value="OEJ81047.1"/>
    <property type="molecule type" value="Genomic_DNA"/>
</dbReference>
<evidence type="ECO:0000313" key="4">
    <source>
        <dbReference type="EMBL" id="OEJ81047.1"/>
    </source>
</evidence>
<comment type="catalytic activity">
    <reaction evidence="1">
        <text>O-phospho-L-seryl-[protein] + H2O = L-seryl-[protein] + phosphate</text>
        <dbReference type="Rhea" id="RHEA:20629"/>
        <dbReference type="Rhea" id="RHEA-COMP:9863"/>
        <dbReference type="Rhea" id="RHEA-COMP:11604"/>
        <dbReference type="ChEBI" id="CHEBI:15377"/>
        <dbReference type="ChEBI" id="CHEBI:29999"/>
        <dbReference type="ChEBI" id="CHEBI:43474"/>
        <dbReference type="ChEBI" id="CHEBI:83421"/>
        <dbReference type="EC" id="3.1.3.16"/>
    </reaction>
</comment>
<evidence type="ECO:0000256" key="1">
    <source>
        <dbReference type="RuleBase" id="RU366020"/>
    </source>
</evidence>
<keyword evidence="1" id="KW-0904">Protein phosphatase</keyword>
<keyword evidence="1" id="KW-0378">Hydrolase</keyword>
<protein>
    <recommendedName>
        <fullName evidence="1">Protein phosphatase</fullName>
        <ecNumber evidence="1">3.1.3.16</ecNumber>
    </recommendedName>
</protein>
<dbReference type="PROSITE" id="PS51746">
    <property type="entry name" value="PPM_2"/>
    <property type="match status" value="1"/>
</dbReference>
<comment type="catalytic activity">
    <reaction evidence="1">
        <text>O-phospho-L-threonyl-[protein] + H2O = L-threonyl-[protein] + phosphate</text>
        <dbReference type="Rhea" id="RHEA:47004"/>
        <dbReference type="Rhea" id="RHEA-COMP:11060"/>
        <dbReference type="Rhea" id="RHEA-COMP:11605"/>
        <dbReference type="ChEBI" id="CHEBI:15377"/>
        <dbReference type="ChEBI" id="CHEBI:30013"/>
        <dbReference type="ChEBI" id="CHEBI:43474"/>
        <dbReference type="ChEBI" id="CHEBI:61977"/>
        <dbReference type="EC" id="3.1.3.16"/>
    </reaction>
</comment>
<organism evidence="4 5">
    <name type="scientific">Hanseniaspora osmophila</name>
    <dbReference type="NCBI Taxonomy" id="56408"/>
    <lineage>
        <taxon>Eukaryota</taxon>
        <taxon>Fungi</taxon>
        <taxon>Dikarya</taxon>
        <taxon>Ascomycota</taxon>
        <taxon>Saccharomycotina</taxon>
        <taxon>Saccharomycetes</taxon>
        <taxon>Saccharomycodales</taxon>
        <taxon>Saccharomycodaceae</taxon>
        <taxon>Hanseniaspora</taxon>
    </lineage>
</organism>
<dbReference type="STRING" id="56408.A0A1E5R2B4"/>
<dbReference type="SMART" id="SM00332">
    <property type="entry name" value="PP2Cc"/>
    <property type="match status" value="1"/>
</dbReference>
<evidence type="ECO:0000313" key="5">
    <source>
        <dbReference type="Proteomes" id="UP000095728"/>
    </source>
</evidence>
<dbReference type="Pfam" id="PF07228">
    <property type="entry name" value="SpoIIE"/>
    <property type="match status" value="1"/>
</dbReference>
<dbReference type="SUPFAM" id="SSF81606">
    <property type="entry name" value="PP2C-like"/>
    <property type="match status" value="1"/>
</dbReference>
<reference evidence="5" key="1">
    <citation type="journal article" date="2016" name="Genome Announc.">
        <title>Genome sequences of three species of Hanseniaspora isolated from spontaneous wine fermentations.</title>
        <authorList>
            <person name="Sternes P.R."/>
            <person name="Lee D."/>
            <person name="Kutyna D.R."/>
            <person name="Borneman A.R."/>
        </authorList>
    </citation>
    <scope>NUCLEOTIDE SEQUENCE [LARGE SCALE GENOMIC DNA]</scope>
    <source>
        <strain evidence="5">AWRI3579</strain>
    </source>
</reference>
<dbReference type="SMART" id="SM00331">
    <property type="entry name" value="PP2C_SIG"/>
    <property type="match status" value="1"/>
</dbReference>
<evidence type="ECO:0000256" key="2">
    <source>
        <dbReference type="SAM" id="Phobius"/>
    </source>
</evidence>
<comment type="caution">
    <text evidence="4">The sequence shown here is derived from an EMBL/GenBank/DDBJ whole genome shotgun (WGS) entry which is preliminary data.</text>
</comment>
<dbReference type="InParanoid" id="A0A1E5R2B4"/>
<comment type="cofactor">
    <cofactor evidence="1">
        <name>Mg(2+)</name>
        <dbReference type="ChEBI" id="CHEBI:18420"/>
    </cofactor>
</comment>
<dbReference type="CDD" id="cd00143">
    <property type="entry name" value="PP2Cc"/>
    <property type="match status" value="1"/>
</dbReference>
<keyword evidence="1" id="KW-0479">Metal-binding</keyword>
<dbReference type="Proteomes" id="UP000095728">
    <property type="component" value="Unassembled WGS sequence"/>
</dbReference>
<dbReference type="InterPro" id="IPR039123">
    <property type="entry name" value="PPTC7"/>
</dbReference>
<accession>A0A1E5R2B4</accession>
<dbReference type="Gene3D" id="3.60.40.10">
    <property type="entry name" value="PPM-type phosphatase domain"/>
    <property type="match status" value="1"/>
</dbReference>
<dbReference type="OrthoDB" id="60843at2759"/>
<dbReference type="InterPro" id="IPR001932">
    <property type="entry name" value="PPM-type_phosphatase-like_dom"/>
</dbReference>
<keyword evidence="1" id="KW-0464">Manganese</keyword>
<sequence length="410" mass="44581">MFKIGLTARNTVTKSKFPLLSLLASLFTLILAMILYLYANNFHFPTNPSLLTTIANTNSNIFFKACAFNSYYSNYFWKLSNTSSAAPYLNNASAKRSFFTSSAWSSSSSSGGSGSGSGSGAYSSGGNASGQLFNYKIAVAYQAKDRSDPIYSKWNLPPLPPTGEDNYFIGLPNLNEAYCGVADGVGGWIEMGFDSSAISQELCLAMKSISESSAKELEPKQLLSMAYEKIQKDKIVQAGSTTAVVAHLSEGGKLTVTNLGDSWCGVFRGNKLVFKTQFQTLGFNTPYQLSIIPEKIMADAKKRGSSYITNTPNDADNYEFQLKSNDVIVLATDGVTDNIDVGDMELFLQNNEKSNKDLTVLAQEFVAEVVKLSKDPYFPSVFSQELAKVTGKNYTGGKEDDITCIVVKVE</sequence>
<dbReference type="PANTHER" id="PTHR12320">
    <property type="entry name" value="PROTEIN PHOSPHATASE 2C"/>
    <property type="match status" value="1"/>
</dbReference>
<keyword evidence="5" id="KW-1185">Reference proteome</keyword>
<dbReference type="AlphaFoldDB" id="A0A1E5R2B4"/>
<keyword evidence="1" id="KW-0460">Magnesium</keyword>
<comment type="similarity">
    <text evidence="1">Belongs to the PP2C family.</text>
</comment>
<keyword evidence="2" id="KW-0812">Transmembrane</keyword>